<feature type="domain" description="AMP-dependent synthetase/ligase" evidence="3">
    <location>
        <begin position="15"/>
        <end position="162"/>
    </location>
</feature>
<name>A0A382ABF4_9ZZZZ</name>
<feature type="non-terminal residue" evidence="4">
    <location>
        <position position="174"/>
    </location>
</feature>
<organism evidence="4">
    <name type="scientific">marine metagenome</name>
    <dbReference type="NCBI Taxonomy" id="408172"/>
    <lineage>
        <taxon>unclassified sequences</taxon>
        <taxon>metagenomes</taxon>
        <taxon>ecological metagenomes</taxon>
    </lineage>
</organism>
<protein>
    <recommendedName>
        <fullName evidence="3">AMP-dependent synthetase/ligase domain-containing protein</fullName>
    </recommendedName>
</protein>
<comment type="similarity">
    <text evidence="1">Belongs to the ATP-dependent AMP-binding enzyme family.</text>
</comment>
<dbReference type="GO" id="GO:0031956">
    <property type="term" value="F:medium-chain fatty acid-CoA ligase activity"/>
    <property type="evidence" value="ECO:0007669"/>
    <property type="project" value="TreeGrafter"/>
</dbReference>
<dbReference type="GO" id="GO:0006631">
    <property type="term" value="P:fatty acid metabolic process"/>
    <property type="evidence" value="ECO:0007669"/>
    <property type="project" value="TreeGrafter"/>
</dbReference>
<proteinExistence type="inferred from homology"/>
<dbReference type="PANTHER" id="PTHR43201:SF5">
    <property type="entry name" value="MEDIUM-CHAIN ACYL-COA LIGASE ACSF2, MITOCHONDRIAL"/>
    <property type="match status" value="1"/>
</dbReference>
<evidence type="ECO:0000313" key="4">
    <source>
        <dbReference type="EMBL" id="SVA98283.1"/>
    </source>
</evidence>
<sequence length="174" mass="19375">MSLREHSIYDCIINNARNYSDEIALVSGDLRLTYGEVPFHVNSLARGLLNTGFEKGDRIGVLLNNCAEYALLLAACTRIGLITVCLNTRTSSDEMRKILEQAKPKALIFQKSYEQQADELRDLHIHRQLYCIDEASILSSSFDQLLDEDSSSLTEPQPAVDDGWLIIPTAAVDG</sequence>
<dbReference type="Pfam" id="PF00501">
    <property type="entry name" value="AMP-binding"/>
    <property type="match status" value="1"/>
</dbReference>
<accession>A0A382ABF4</accession>
<gene>
    <name evidence="4" type="ORF">METZ01_LOCUS151137</name>
</gene>
<reference evidence="4" key="1">
    <citation type="submission" date="2018-05" db="EMBL/GenBank/DDBJ databases">
        <authorList>
            <person name="Lanie J.A."/>
            <person name="Ng W.-L."/>
            <person name="Kazmierczak K.M."/>
            <person name="Andrzejewski T.M."/>
            <person name="Davidsen T.M."/>
            <person name="Wayne K.J."/>
            <person name="Tettelin H."/>
            <person name="Glass J.I."/>
            <person name="Rusch D."/>
            <person name="Podicherti R."/>
            <person name="Tsui H.-C.T."/>
            <person name="Winkler M.E."/>
        </authorList>
    </citation>
    <scope>NUCLEOTIDE SEQUENCE</scope>
</reference>
<dbReference type="InterPro" id="IPR000873">
    <property type="entry name" value="AMP-dep_synth/lig_dom"/>
</dbReference>
<dbReference type="PANTHER" id="PTHR43201">
    <property type="entry name" value="ACYL-COA SYNTHETASE"/>
    <property type="match status" value="1"/>
</dbReference>
<dbReference type="EMBL" id="UINC01024513">
    <property type="protein sequence ID" value="SVA98283.1"/>
    <property type="molecule type" value="Genomic_DNA"/>
</dbReference>
<dbReference type="AlphaFoldDB" id="A0A382ABF4"/>
<evidence type="ECO:0000256" key="2">
    <source>
        <dbReference type="ARBA" id="ARBA00022598"/>
    </source>
</evidence>
<dbReference type="Gene3D" id="3.40.50.12780">
    <property type="entry name" value="N-terminal domain of ligase-like"/>
    <property type="match status" value="1"/>
</dbReference>
<evidence type="ECO:0000259" key="3">
    <source>
        <dbReference type="Pfam" id="PF00501"/>
    </source>
</evidence>
<dbReference type="InterPro" id="IPR042099">
    <property type="entry name" value="ANL_N_sf"/>
</dbReference>
<keyword evidence="2" id="KW-0436">Ligase</keyword>
<dbReference type="SUPFAM" id="SSF56801">
    <property type="entry name" value="Acetyl-CoA synthetase-like"/>
    <property type="match status" value="1"/>
</dbReference>
<evidence type="ECO:0000256" key="1">
    <source>
        <dbReference type="ARBA" id="ARBA00006432"/>
    </source>
</evidence>